<name>A0A2A4KAG4_HELVI</name>
<dbReference type="GO" id="GO:0005615">
    <property type="term" value="C:extracellular space"/>
    <property type="evidence" value="ECO:0007669"/>
    <property type="project" value="TreeGrafter"/>
</dbReference>
<accession>A0A2A4KAG4</accession>
<dbReference type="PANTHER" id="PTHR10974">
    <property type="entry name" value="FI08016P-RELATED"/>
    <property type="match status" value="1"/>
</dbReference>
<sequence length="232" mass="26410">MAIRLPDRLVRARPHALAQLEENSRGLSTPHDIHATILDVLDWDQYRNPYKVSGADLPRALSLLEPIPKNRSCSEAGIEPHWCACVNWKNVTDANMIQRTADAFMDYINSLTQPQRYNCVPRTLKEVEWVMSQRPNSKMLSFVAAKDADGYVGKFGAQLPIAKENYQLKVIVGPGHGIYEASMTYFKNEDRFVIHSRDISRTNAYGEEPSCISATNPHLNMYCYCKNYTPRD</sequence>
<dbReference type="Pfam" id="PF02995">
    <property type="entry name" value="DUF229"/>
    <property type="match status" value="1"/>
</dbReference>
<dbReference type="InterPro" id="IPR004245">
    <property type="entry name" value="DUF229"/>
</dbReference>
<evidence type="ECO:0000313" key="1">
    <source>
        <dbReference type="EMBL" id="PCG80642.1"/>
    </source>
</evidence>
<dbReference type="AlphaFoldDB" id="A0A2A4KAG4"/>
<reference evidence="1" key="1">
    <citation type="submission" date="2017-09" db="EMBL/GenBank/DDBJ databases">
        <title>Contemporary evolution of a Lepidopteran species, Heliothis virescens, in response to modern agricultural practices.</title>
        <authorList>
            <person name="Fritz M.L."/>
            <person name="Deyonke A.M."/>
            <person name="Papanicolaou A."/>
            <person name="Micinski S."/>
            <person name="Westbrook J."/>
            <person name="Gould F."/>
        </authorList>
    </citation>
    <scope>NUCLEOTIDE SEQUENCE [LARGE SCALE GENOMIC DNA]</scope>
    <source>
        <strain evidence="1">HvINT-</strain>
        <tissue evidence="1">Whole body</tissue>
    </source>
</reference>
<protein>
    <submittedName>
        <fullName evidence="1">Uncharacterized protein</fullName>
    </submittedName>
</protein>
<proteinExistence type="predicted"/>
<comment type="caution">
    <text evidence="1">The sequence shown here is derived from an EMBL/GenBank/DDBJ whole genome shotgun (WGS) entry which is preliminary data.</text>
</comment>
<dbReference type="EMBL" id="NWSH01000023">
    <property type="protein sequence ID" value="PCG80642.1"/>
    <property type="molecule type" value="Genomic_DNA"/>
</dbReference>
<gene>
    <name evidence="1" type="ORF">B5V51_4715</name>
</gene>
<dbReference type="PANTHER" id="PTHR10974:SF1">
    <property type="entry name" value="FI08016P-RELATED"/>
    <property type="match status" value="1"/>
</dbReference>
<organism evidence="1">
    <name type="scientific">Heliothis virescens</name>
    <name type="common">Tobacco budworm moth</name>
    <dbReference type="NCBI Taxonomy" id="7102"/>
    <lineage>
        <taxon>Eukaryota</taxon>
        <taxon>Metazoa</taxon>
        <taxon>Ecdysozoa</taxon>
        <taxon>Arthropoda</taxon>
        <taxon>Hexapoda</taxon>
        <taxon>Insecta</taxon>
        <taxon>Pterygota</taxon>
        <taxon>Neoptera</taxon>
        <taxon>Endopterygota</taxon>
        <taxon>Lepidoptera</taxon>
        <taxon>Glossata</taxon>
        <taxon>Ditrysia</taxon>
        <taxon>Noctuoidea</taxon>
        <taxon>Noctuidae</taxon>
        <taxon>Heliothinae</taxon>
        <taxon>Heliothis</taxon>
    </lineage>
</organism>